<dbReference type="Gene3D" id="3.40.50.1000">
    <property type="entry name" value="HAD superfamily/HAD-like"/>
    <property type="match status" value="1"/>
</dbReference>
<accession>A0ABS4JU47</accession>
<dbReference type="SUPFAM" id="SSF56784">
    <property type="entry name" value="HAD-like"/>
    <property type="match status" value="1"/>
</dbReference>
<sequence length="268" mass="28043">MDRAGRISAENLRAVEQARASGAEVMIVTGRSWRSTLPYYRALAMTGPAICYLGALVVADGTGRVLEHLPLEPAAWHPLRRLALAEGLAVTAAVAVPGGADGPAGGDRGRELGLAADVAYATGRADDFNGWEDWNPYTEIDPALDRCASPPTMAAVYGDRSVARVLAAFPDGLPRAQFDLSDHIEGETVLHVWHEAVDKGRALARYCRERGIPPEAVLAVGDAAMDVTMLRFAGIGVAVPGSQPAALAAADWVASPAEAVARALGSRG</sequence>
<dbReference type="InterPro" id="IPR036412">
    <property type="entry name" value="HAD-like_sf"/>
</dbReference>
<dbReference type="PANTHER" id="PTHR10000:SF8">
    <property type="entry name" value="HAD SUPERFAMILY HYDROLASE-LIKE, TYPE 3"/>
    <property type="match status" value="1"/>
</dbReference>
<dbReference type="PANTHER" id="PTHR10000">
    <property type="entry name" value="PHOSPHOSERINE PHOSPHATASE"/>
    <property type="match status" value="1"/>
</dbReference>
<evidence type="ECO:0000313" key="2">
    <source>
        <dbReference type="Proteomes" id="UP001519289"/>
    </source>
</evidence>
<keyword evidence="2" id="KW-1185">Reference proteome</keyword>
<organism evidence="1 2">
    <name type="scientific">Symbiobacterium terraclitae</name>
    <dbReference type="NCBI Taxonomy" id="557451"/>
    <lineage>
        <taxon>Bacteria</taxon>
        <taxon>Bacillati</taxon>
        <taxon>Bacillota</taxon>
        <taxon>Clostridia</taxon>
        <taxon>Eubacteriales</taxon>
        <taxon>Symbiobacteriaceae</taxon>
        <taxon>Symbiobacterium</taxon>
    </lineage>
</organism>
<dbReference type="Gene3D" id="3.30.1240.10">
    <property type="match status" value="1"/>
</dbReference>
<gene>
    <name evidence="1" type="ORF">J2Z79_002474</name>
</gene>
<comment type="caution">
    <text evidence="1">The sequence shown here is derived from an EMBL/GenBank/DDBJ whole genome shotgun (WGS) entry which is preliminary data.</text>
</comment>
<reference evidence="1 2" key="1">
    <citation type="submission" date="2021-03" db="EMBL/GenBank/DDBJ databases">
        <title>Genomic Encyclopedia of Type Strains, Phase IV (KMG-IV): sequencing the most valuable type-strain genomes for metagenomic binning, comparative biology and taxonomic classification.</title>
        <authorList>
            <person name="Goeker M."/>
        </authorList>
    </citation>
    <scope>NUCLEOTIDE SEQUENCE [LARGE SCALE GENOMIC DNA]</scope>
    <source>
        <strain evidence="1 2">DSM 27138</strain>
    </source>
</reference>
<proteinExistence type="predicted"/>
<name>A0ABS4JU47_9FIRM</name>
<dbReference type="Pfam" id="PF08282">
    <property type="entry name" value="Hydrolase_3"/>
    <property type="match status" value="2"/>
</dbReference>
<dbReference type="EMBL" id="JAGGLG010000021">
    <property type="protein sequence ID" value="MBP2019058.1"/>
    <property type="molecule type" value="Genomic_DNA"/>
</dbReference>
<dbReference type="Proteomes" id="UP001519289">
    <property type="component" value="Unassembled WGS sequence"/>
</dbReference>
<dbReference type="InterPro" id="IPR023214">
    <property type="entry name" value="HAD_sf"/>
</dbReference>
<protein>
    <submittedName>
        <fullName evidence="1">Hydroxymethylpyrimidine pyrophosphatase-like HAD family hydrolase</fullName>
    </submittedName>
</protein>
<evidence type="ECO:0000313" key="1">
    <source>
        <dbReference type="EMBL" id="MBP2019058.1"/>
    </source>
</evidence>